<dbReference type="InterPro" id="IPR028098">
    <property type="entry name" value="Glyco_trans_4-like_N"/>
</dbReference>
<dbReference type="Gene3D" id="3.40.50.2000">
    <property type="entry name" value="Glycogen Phosphorylase B"/>
    <property type="match status" value="2"/>
</dbReference>
<organism evidence="3 4">
    <name type="scientific">Psychrobacillus faecigallinarum</name>
    <dbReference type="NCBI Taxonomy" id="2762235"/>
    <lineage>
        <taxon>Bacteria</taxon>
        <taxon>Bacillati</taxon>
        <taxon>Bacillota</taxon>
        <taxon>Bacilli</taxon>
        <taxon>Bacillales</taxon>
        <taxon>Bacillaceae</taxon>
        <taxon>Psychrobacillus</taxon>
    </lineage>
</organism>
<dbReference type="InterPro" id="IPR001296">
    <property type="entry name" value="Glyco_trans_1"/>
</dbReference>
<gene>
    <name evidence="3" type="ORF">H9650_16845</name>
</gene>
<protein>
    <submittedName>
        <fullName evidence="3">Glycosyltransferase</fullName>
    </submittedName>
</protein>
<evidence type="ECO:0000259" key="1">
    <source>
        <dbReference type="Pfam" id="PF00534"/>
    </source>
</evidence>
<feature type="domain" description="Glycosyl transferase family 1" evidence="1">
    <location>
        <begin position="162"/>
        <end position="322"/>
    </location>
</feature>
<name>A0ABR8RDH0_9BACI</name>
<dbReference type="EMBL" id="JACSQO010000010">
    <property type="protein sequence ID" value="MBD7945779.1"/>
    <property type="molecule type" value="Genomic_DNA"/>
</dbReference>
<accession>A0ABR8RDH0</accession>
<feature type="domain" description="Glycosyltransferase subfamily 4-like N-terminal" evidence="2">
    <location>
        <begin position="60"/>
        <end position="157"/>
    </location>
</feature>
<dbReference type="Proteomes" id="UP000640786">
    <property type="component" value="Unassembled WGS sequence"/>
</dbReference>
<reference evidence="3 4" key="1">
    <citation type="submission" date="2020-08" db="EMBL/GenBank/DDBJ databases">
        <title>A Genomic Blueprint of the Chicken Gut Microbiome.</title>
        <authorList>
            <person name="Gilroy R."/>
            <person name="Ravi A."/>
            <person name="Getino M."/>
            <person name="Pursley I."/>
            <person name="Horton D.L."/>
            <person name="Alikhan N.-F."/>
            <person name="Baker D."/>
            <person name="Gharbi K."/>
            <person name="Hall N."/>
            <person name="Watson M."/>
            <person name="Adriaenssens E.M."/>
            <person name="Foster-Nyarko E."/>
            <person name="Jarju S."/>
            <person name="Secka A."/>
            <person name="Antonio M."/>
            <person name="Oren A."/>
            <person name="Chaudhuri R."/>
            <person name="La Ragione R.M."/>
            <person name="Hildebrand F."/>
            <person name="Pallen M.J."/>
        </authorList>
    </citation>
    <scope>NUCLEOTIDE SEQUENCE [LARGE SCALE GENOMIC DNA]</scope>
    <source>
        <strain evidence="3 4">Sa2BUA9</strain>
    </source>
</reference>
<sequence>MKKRILHVLSSNDLAGAENVAIGIITTLSDSYESAYASPSGLIEDVLQNRGIEHVEMKQLSIRQLRKIIREWKPDLIHAHDFTATIKCSLATFTIPVISHIHQNPHWLQSVNKYSIVFFLACLKIQKIVVVSPIIKETSFLNRFPSRCISIKNIVDINAIKKNALLVEDKDFDIAFIGRYEDIKNPLRFIGICEKVIEIIPNLRVVMLGGGSLEQVCQKVILQRNLQKNIEIRGFQMNPYPALLHSKVFVMTSKSEGLPMVLMEALALSKPVIVPLLPGIDNIVDDSCSYICENDFEFVEAIIILLNSVKEYQRLKNGAYQRAEELSDIAQFKYQLGQVYSSVLQ</sequence>
<dbReference type="CDD" id="cd03811">
    <property type="entry name" value="GT4_GT28_WabH-like"/>
    <property type="match status" value="1"/>
</dbReference>
<dbReference type="PANTHER" id="PTHR12526:SF630">
    <property type="entry name" value="GLYCOSYLTRANSFERASE"/>
    <property type="match status" value="1"/>
</dbReference>
<dbReference type="RefSeq" id="WP_144538680.1">
    <property type="nucleotide sequence ID" value="NZ_JACSQO010000010.1"/>
</dbReference>
<evidence type="ECO:0000313" key="4">
    <source>
        <dbReference type="Proteomes" id="UP000640786"/>
    </source>
</evidence>
<dbReference type="PANTHER" id="PTHR12526">
    <property type="entry name" value="GLYCOSYLTRANSFERASE"/>
    <property type="match status" value="1"/>
</dbReference>
<dbReference type="Pfam" id="PF00534">
    <property type="entry name" value="Glycos_transf_1"/>
    <property type="match status" value="1"/>
</dbReference>
<comment type="caution">
    <text evidence="3">The sequence shown here is derived from an EMBL/GenBank/DDBJ whole genome shotgun (WGS) entry which is preliminary data.</text>
</comment>
<proteinExistence type="predicted"/>
<evidence type="ECO:0000259" key="2">
    <source>
        <dbReference type="Pfam" id="PF13439"/>
    </source>
</evidence>
<dbReference type="SUPFAM" id="SSF53756">
    <property type="entry name" value="UDP-Glycosyltransferase/glycogen phosphorylase"/>
    <property type="match status" value="1"/>
</dbReference>
<keyword evidence="4" id="KW-1185">Reference proteome</keyword>
<dbReference type="Pfam" id="PF13439">
    <property type="entry name" value="Glyco_transf_4"/>
    <property type="match status" value="1"/>
</dbReference>
<evidence type="ECO:0000313" key="3">
    <source>
        <dbReference type="EMBL" id="MBD7945779.1"/>
    </source>
</evidence>